<dbReference type="EC" id="4.2.1.126" evidence="3"/>
<sequence>MTASRPTLDLRALSTEQRNLSSEMLDTLSPEQIARIINDADKNVIPAISHQLPNIARAIEVIARAIAEGGRLIYVGAGTSGRIAALDASEIPPTFNLPPTAVQAVMAGGAKALIAAAEYNEDSRKDGERDLAKKKPKKGDVVCGIAASGRTPYTVAAIEYARAQGAKTVALVCSPGSPLERAAEIAIVAEVGPEVVTGSTRMKAGTAQKMILNMLTTGAMARLGYVFGNLMVNVHLKNEKLMERGIAILQAAAECDRERAVKALKASGKNVPIALIMLKTGAKKAEAEKRLKAAKGNVRRAISL</sequence>
<dbReference type="Gene3D" id="1.10.8.1080">
    <property type="match status" value="1"/>
</dbReference>
<dbReference type="InterPro" id="IPR005486">
    <property type="entry name" value="Glucokinase_regulatory_CS"/>
</dbReference>
<protein>
    <recommendedName>
        <fullName evidence="3">N-acetylmuramic acid 6-phosphate etherase</fullName>
        <shortName evidence="3">MurNAc-6-P etherase</shortName>
        <ecNumber evidence="3">4.2.1.126</ecNumber>
    </recommendedName>
    <alternativeName>
        <fullName evidence="3">N-acetylmuramic acid 6-phosphate hydrolase</fullName>
    </alternativeName>
    <alternativeName>
        <fullName evidence="3">N-acetylmuramic acid 6-phosphate lyase</fullName>
    </alternativeName>
</protein>
<dbReference type="CDD" id="cd05007">
    <property type="entry name" value="SIS_Etherase"/>
    <property type="match status" value="1"/>
</dbReference>
<evidence type="ECO:0000259" key="4">
    <source>
        <dbReference type="PROSITE" id="PS51464"/>
    </source>
</evidence>
<dbReference type="InterPro" id="IPR046348">
    <property type="entry name" value="SIS_dom_sf"/>
</dbReference>
<dbReference type="Gene3D" id="3.40.50.10490">
    <property type="entry name" value="Glucose-6-phosphate isomerase like protein, domain 1"/>
    <property type="match status" value="1"/>
</dbReference>
<proteinExistence type="inferred from homology"/>
<comment type="similarity">
    <text evidence="3">Belongs to the GCKR-like family. MurNAc-6-P etherase subfamily.</text>
</comment>
<dbReference type="GO" id="GO:0016803">
    <property type="term" value="F:ether hydrolase activity"/>
    <property type="evidence" value="ECO:0007669"/>
    <property type="project" value="TreeGrafter"/>
</dbReference>
<evidence type="ECO:0000256" key="3">
    <source>
        <dbReference type="HAMAP-Rule" id="MF_00068"/>
    </source>
</evidence>
<dbReference type="NCBIfam" id="TIGR00274">
    <property type="entry name" value="N-acetylmuramic acid 6-phosphate etherase"/>
    <property type="match status" value="1"/>
</dbReference>
<comment type="miscellaneous">
    <text evidence="3">A lyase-type mechanism (elimination/hydration) is suggested for the cleavage of the lactyl ether bond of MurNAc 6-phosphate, with the formation of an alpha,beta-unsaturated aldehyde intermediate with (E)-stereochemistry, followed by the syn addition of water to give product.</text>
</comment>
<accession>A0A932EPD7</accession>
<name>A0A932EPD7_9BACT</name>
<dbReference type="PANTHER" id="PTHR10088">
    <property type="entry name" value="GLUCOKINASE REGULATORY PROTEIN"/>
    <property type="match status" value="1"/>
</dbReference>
<dbReference type="PROSITE" id="PS01272">
    <property type="entry name" value="GCKR"/>
    <property type="match status" value="1"/>
</dbReference>
<comment type="function">
    <text evidence="3">Specifically catalyzes the cleavage of the D-lactyl ether substituent of MurNAc 6-phosphate, producing GlcNAc 6-phosphate and D-lactate.</text>
</comment>
<dbReference type="PROSITE" id="PS51464">
    <property type="entry name" value="SIS"/>
    <property type="match status" value="1"/>
</dbReference>
<dbReference type="GO" id="GO:0046348">
    <property type="term" value="P:amino sugar catabolic process"/>
    <property type="evidence" value="ECO:0007669"/>
    <property type="project" value="InterPro"/>
</dbReference>
<comment type="caution">
    <text evidence="5">The sequence shown here is derived from an EMBL/GenBank/DDBJ whole genome shotgun (WGS) entry which is preliminary data.</text>
</comment>
<dbReference type="InterPro" id="IPR040190">
    <property type="entry name" value="MURQ/GCKR"/>
</dbReference>
<evidence type="ECO:0000313" key="5">
    <source>
        <dbReference type="EMBL" id="MBI2678765.1"/>
    </source>
</evidence>
<dbReference type="PANTHER" id="PTHR10088:SF4">
    <property type="entry name" value="GLUCOKINASE REGULATORY PROTEIN"/>
    <property type="match status" value="1"/>
</dbReference>
<dbReference type="Pfam" id="PF22645">
    <property type="entry name" value="GKRP_SIS_N"/>
    <property type="match status" value="1"/>
</dbReference>
<dbReference type="GO" id="GO:0097367">
    <property type="term" value="F:carbohydrate derivative binding"/>
    <property type="evidence" value="ECO:0007669"/>
    <property type="project" value="InterPro"/>
</dbReference>
<keyword evidence="2 3" id="KW-0119">Carbohydrate metabolism</keyword>
<dbReference type="NCBIfam" id="NF009222">
    <property type="entry name" value="PRK12570.1"/>
    <property type="match status" value="1"/>
</dbReference>
<dbReference type="SUPFAM" id="SSF53697">
    <property type="entry name" value="SIS domain"/>
    <property type="match status" value="1"/>
</dbReference>
<dbReference type="AlphaFoldDB" id="A0A932EPD7"/>
<dbReference type="InterPro" id="IPR005488">
    <property type="entry name" value="Etherase_MurQ"/>
</dbReference>
<evidence type="ECO:0000256" key="1">
    <source>
        <dbReference type="ARBA" id="ARBA00023239"/>
    </source>
</evidence>
<comment type="subunit">
    <text evidence="3">Homodimer.</text>
</comment>
<evidence type="ECO:0000256" key="2">
    <source>
        <dbReference type="ARBA" id="ARBA00023277"/>
    </source>
</evidence>
<dbReference type="FunFam" id="3.40.50.10490:FF:000014">
    <property type="entry name" value="N-acetylmuramic acid 6-phosphate etherase"/>
    <property type="match status" value="1"/>
</dbReference>
<dbReference type="GO" id="GO:0009254">
    <property type="term" value="P:peptidoglycan turnover"/>
    <property type="evidence" value="ECO:0007669"/>
    <property type="project" value="TreeGrafter"/>
</dbReference>
<evidence type="ECO:0000313" key="6">
    <source>
        <dbReference type="Proteomes" id="UP000779809"/>
    </source>
</evidence>
<dbReference type="HAMAP" id="MF_00068">
    <property type="entry name" value="MurQ"/>
    <property type="match status" value="1"/>
</dbReference>
<dbReference type="InterPro" id="IPR001347">
    <property type="entry name" value="SIS_dom"/>
</dbReference>
<gene>
    <name evidence="3 5" type="primary">murQ</name>
    <name evidence="5" type="ORF">HYX28_08285</name>
</gene>
<feature type="active site" description="Proton donor" evidence="3">
    <location>
        <position position="90"/>
    </location>
</feature>
<feature type="domain" description="SIS" evidence="4">
    <location>
        <begin position="62"/>
        <end position="225"/>
    </location>
</feature>
<organism evidence="5 6">
    <name type="scientific">Candidatus Korobacter versatilis</name>
    <dbReference type="NCBI Taxonomy" id="658062"/>
    <lineage>
        <taxon>Bacteria</taxon>
        <taxon>Pseudomonadati</taxon>
        <taxon>Acidobacteriota</taxon>
        <taxon>Terriglobia</taxon>
        <taxon>Terriglobales</taxon>
        <taxon>Candidatus Korobacteraceae</taxon>
        <taxon>Candidatus Korobacter</taxon>
    </lineage>
</organism>
<dbReference type="GO" id="GO:0016835">
    <property type="term" value="F:carbon-oxygen lyase activity"/>
    <property type="evidence" value="ECO:0007669"/>
    <property type="project" value="UniProtKB-UniRule"/>
</dbReference>
<dbReference type="NCBIfam" id="NF003915">
    <property type="entry name" value="PRK05441.1"/>
    <property type="match status" value="1"/>
</dbReference>
<comment type="catalytic activity">
    <reaction evidence="3">
        <text>N-acetyl-D-muramate 6-phosphate + H2O = N-acetyl-D-glucosamine 6-phosphate + (R)-lactate</text>
        <dbReference type="Rhea" id="RHEA:26410"/>
        <dbReference type="ChEBI" id="CHEBI:15377"/>
        <dbReference type="ChEBI" id="CHEBI:16004"/>
        <dbReference type="ChEBI" id="CHEBI:57513"/>
        <dbReference type="ChEBI" id="CHEBI:58722"/>
        <dbReference type="EC" id="4.2.1.126"/>
    </reaction>
</comment>
<feature type="active site" evidence="3">
    <location>
        <position position="121"/>
    </location>
</feature>
<dbReference type="EMBL" id="JACPNR010000010">
    <property type="protein sequence ID" value="MBI2678765.1"/>
    <property type="molecule type" value="Genomic_DNA"/>
</dbReference>
<keyword evidence="1 3" id="KW-0456">Lyase</keyword>
<reference evidence="5" key="1">
    <citation type="submission" date="2020-07" db="EMBL/GenBank/DDBJ databases">
        <title>Huge and variable diversity of episymbiotic CPR bacteria and DPANN archaea in groundwater ecosystems.</title>
        <authorList>
            <person name="He C.Y."/>
            <person name="Keren R."/>
            <person name="Whittaker M."/>
            <person name="Farag I.F."/>
            <person name="Doudna J."/>
            <person name="Cate J.H.D."/>
            <person name="Banfield J.F."/>
        </authorList>
    </citation>
    <scope>NUCLEOTIDE SEQUENCE</scope>
    <source>
        <strain evidence="5">NC_groundwater_580_Pr5_B-0.1um_64_19</strain>
    </source>
</reference>
<dbReference type="Proteomes" id="UP000779809">
    <property type="component" value="Unassembled WGS sequence"/>
</dbReference>
<comment type="pathway">
    <text evidence="3">Amino-sugar metabolism; N-acetylmuramate degradation.</text>
</comment>